<evidence type="ECO:0000313" key="2">
    <source>
        <dbReference type="Proteomes" id="UP001529235"/>
    </source>
</evidence>
<dbReference type="RefSeq" id="WP_285274302.1">
    <property type="nucleotide sequence ID" value="NZ_JASNVW010000006.1"/>
</dbReference>
<name>A0ABD4Z7Y6_9CREN</name>
<dbReference type="EMBL" id="JASNVW010000006">
    <property type="protein sequence ID" value="MDK6029315.1"/>
    <property type="molecule type" value="Genomic_DNA"/>
</dbReference>
<proteinExistence type="predicted"/>
<dbReference type="AlphaFoldDB" id="A0ABD4Z7Y6"/>
<evidence type="ECO:0000313" key="1">
    <source>
        <dbReference type="EMBL" id="MDK6029315.1"/>
    </source>
</evidence>
<protein>
    <submittedName>
        <fullName evidence="1">Uncharacterized protein</fullName>
    </submittedName>
</protein>
<reference evidence="1 2" key="1">
    <citation type="submission" date="2023-05" db="EMBL/GenBank/DDBJ databases">
        <title>A new hyperthermophilic archaea 'Ignisphaera cupida' sp. nov. and description of the family 'Ignisphaeraceae' fam. nov.</title>
        <authorList>
            <person name="Podosokorskaya O.A."/>
            <person name="Elcheninov A.G."/>
            <person name="Klukina A."/>
            <person name="Merkel A.Y."/>
        </authorList>
    </citation>
    <scope>NUCLEOTIDE SEQUENCE [LARGE SCALE GENOMIC DNA]</scope>
    <source>
        <strain evidence="1 2">4213-co</strain>
    </source>
</reference>
<accession>A0ABD4Z7Y6</accession>
<sequence>MMCCIASEKIENDKLEKLLDFTVLETRRNKGKYFTLIFIASSTKNAFRYRDVFTKYLDIGIRIYVENENSTQLNKILSMCEKILYSKEDDVQRILSIIALNNKAVLQV</sequence>
<organism evidence="1 2">
    <name type="scientific">Ignisphaera cupida</name>
    <dbReference type="NCBI Taxonomy" id="3050454"/>
    <lineage>
        <taxon>Archaea</taxon>
        <taxon>Thermoproteota</taxon>
        <taxon>Thermoprotei</taxon>
        <taxon>Desulfurococcales</taxon>
        <taxon>Desulfurococcaceae</taxon>
        <taxon>Ignisphaera</taxon>
    </lineage>
</organism>
<comment type="caution">
    <text evidence="1">The sequence shown here is derived from an EMBL/GenBank/DDBJ whole genome shotgun (WGS) entry which is preliminary data.</text>
</comment>
<dbReference type="Proteomes" id="UP001529235">
    <property type="component" value="Unassembled WGS sequence"/>
</dbReference>
<keyword evidence="2" id="KW-1185">Reference proteome</keyword>
<gene>
    <name evidence="1" type="ORF">QPL79_08065</name>
</gene>